<dbReference type="PANTHER" id="PTHR43178">
    <property type="entry name" value="DIHYDROLIPOAMIDE ACETYLTRANSFERASE COMPONENT OF PYRUVATE DEHYDROGENASE COMPLEX"/>
    <property type="match status" value="1"/>
</dbReference>
<dbReference type="Gene3D" id="2.40.50.100">
    <property type="match status" value="1"/>
</dbReference>
<comment type="similarity">
    <text evidence="2 7">Belongs to the 2-oxoacid dehydrogenase family.</text>
</comment>
<evidence type="ECO:0000256" key="2">
    <source>
        <dbReference type="ARBA" id="ARBA00007317"/>
    </source>
</evidence>
<keyword evidence="4 7" id="KW-0808">Transferase</keyword>
<accession>A0A6I7HPQ8</accession>
<evidence type="ECO:0000313" key="10">
    <source>
        <dbReference type="EMBL" id="RCW24146.1"/>
    </source>
</evidence>
<dbReference type="Pfam" id="PF00364">
    <property type="entry name" value="Biotin_lipoyl"/>
    <property type="match status" value="1"/>
</dbReference>
<proteinExistence type="inferred from homology"/>
<comment type="caution">
    <text evidence="10">The sequence shown here is derived from an EMBL/GenBank/DDBJ whole genome shotgun (WGS) entry which is preliminary data.</text>
</comment>
<dbReference type="CDD" id="cd06849">
    <property type="entry name" value="lipoyl_domain"/>
    <property type="match status" value="1"/>
</dbReference>
<comment type="cofactor">
    <cofactor evidence="1 7">
        <name>(R)-lipoate</name>
        <dbReference type="ChEBI" id="CHEBI:83088"/>
    </cofactor>
</comment>
<dbReference type="EC" id="2.3.1.-" evidence="7"/>
<dbReference type="PANTHER" id="PTHR43178:SF5">
    <property type="entry name" value="LIPOAMIDE ACYLTRANSFERASE COMPONENT OF BRANCHED-CHAIN ALPHA-KETO ACID DEHYDROGENASE COMPLEX, MITOCHONDRIAL"/>
    <property type="match status" value="1"/>
</dbReference>
<dbReference type="InterPro" id="IPR023213">
    <property type="entry name" value="CAT-like_dom_sf"/>
</dbReference>
<dbReference type="GO" id="GO:0016407">
    <property type="term" value="F:acetyltransferase activity"/>
    <property type="evidence" value="ECO:0007669"/>
    <property type="project" value="TreeGrafter"/>
</dbReference>
<organism evidence="10 11">
    <name type="scientific">Ciceribacter lividus</name>
    <dbReference type="NCBI Taxonomy" id="1197950"/>
    <lineage>
        <taxon>Bacteria</taxon>
        <taxon>Pseudomonadati</taxon>
        <taxon>Pseudomonadota</taxon>
        <taxon>Alphaproteobacteria</taxon>
        <taxon>Hyphomicrobiales</taxon>
        <taxon>Rhizobiaceae</taxon>
        <taxon>Ciceribacter</taxon>
    </lineage>
</organism>
<dbReference type="PROSITE" id="PS51826">
    <property type="entry name" value="PSBD"/>
    <property type="match status" value="1"/>
</dbReference>
<dbReference type="SUPFAM" id="SSF51230">
    <property type="entry name" value="Single hybrid motif"/>
    <property type="match status" value="1"/>
</dbReference>
<dbReference type="PROSITE" id="PS00189">
    <property type="entry name" value="LIPOYL"/>
    <property type="match status" value="1"/>
</dbReference>
<evidence type="ECO:0000256" key="3">
    <source>
        <dbReference type="ARBA" id="ARBA00011484"/>
    </source>
</evidence>
<dbReference type="InterPro" id="IPR011053">
    <property type="entry name" value="Single_hybrid_motif"/>
</dbReference>
<evidence type="ECO:0000259" key="9">
    <source>
        <dbReference type="PROSITE" id="PS51826"/>
    </source>
</evidence>
<dbReference type="InterPro" id="IPR050743">
    <property type="entry name" value="2-oxoacid_DH_E2_comp"/>
</dbReference>
<keyword evidence="5 7" id="KW-0450">Lipoyl</keyword>
<name>A0A6I7HPQ8_9HYPH</name>
<dbReference type="SUPFAM" id="SSF47005">
    <property type="entry name" value="Peripheral subunit-binding domain of 2-oxo acid dehydrogenase complex"/>
    <property type="match status" value="1"/>
</dbReference>
<comment type="subunit">
    <text evidence="3">Forms a 24-polypeptide structural core with octahedral symmetry.</text>
</comment>
<keyword evidence="11" id="KW-1185">Reference proteome</keyword>
<feature type="domain" description="Peripheral subunit-binding (PSBD)" evidence="9">
    <location>
        <begin position="124"/>
        <end position="161"/>
    </location>
</feature>
<evidence type="ECO:0000256" key="7">
    <source>
        <dbReference type="RuleBase" id="RU003423"/>
    </source>
</evidence>
<sequence length="398" mass="41286">MSTFLMPSLGADMEAGTLVEWLVKPGAAVRHGDVIAVVETQKGAIEIEVFEDGIFEKSLAAIGDRLPVGAPMAVIVHPGEAAVEAPTPPVAVAAETIATAVAPPSVPQAMPVVSAAPGVAKRIPVTPAARQRAEQLGIALAELRGSGPRGEIVLADVDARKERGGAPQEGEAAPAGQTMTGMRAAIAAAMARSKREIPHYYLAHTAELTKAETWLAAYNAGRDAASRMLLGALFVKAVAVAAKGYPEFNGQYQNGAFAPASAVHAGVAINLRGGGLVAPAIHDADRLPLPDLMEKLKDLVARVRAGRFRGSELADPTITISSLGDRGVETLYGVIYPPQVAIVGFGTPATKAVVEDDHIVPRRVVSLSLAGDHRVSDGHRGALFLGTIADLLQRPEAL</sequence>
<dbReference type="RefSeq" id="WP_114363544.1">
    <property type="nucleotide sequence ID" value="NZ_QPIX01000006.1"/>
</dbReference>
<dbReference type="InterPro" id="IPR000089">
    <property type="entry name" value="Biotin_lipoyl"/>
</dbReference>
<dbReference type="Gene3D" id="4.10.320.10">
    <property type="entry name" value="E3-binding domain"/>
    <property type="match status" value="1"/>
</dbReference>
<dbReference type="InterPro" id="IPR004167">
    <property type="entry name" value="PSBD"/>
</dbReference>
<dbReference type="GO" id="GO:0005737">
    <property type="term" value="C:cytoplasm"/>
    <property type="evidence" value="ECO:0007669"/>
    <property type="project" value="TreeGrafter"/>
</dbReference>
<dbReference type="GO" id="GO:0031405">
    <property type="term" value="F:lipoic acid binding"/>
    <property type="evidence" value="ECO:0007669"/>
    <property type="project" value="TreeGrafter"/>
</dbReference>
<dbReference type="Proteomes" id="UP000252582">
    <property type="component" value="Unassembled WGS sequence"/>
</dbReference>
<dbReference type="Gene3D" id="3.30.559.10">
    <property type="entry name" value="Chloramphenicol acetyltransferase-like domain"/>
    <property type="match status" value="1"/>
</dbReference>
<dbReference type="PROSITE" id="PS50968">
    <property type="entry name" value="BIOTINYL_LIPOYL"/>
    <property type="match status" value="1"/>
</dbReference>
<dbReference type="Pfam" id="PF02817">
    <property type="entry name" value="E3_binding"/>
    <property type="match status" value="1"/>
</dbReference>
<dbReference type="SUPFAM" id="SSF52777">
    <property type="entry name" value="CoA-dependent acyltransferases"/>
    <property type="match status" value="1"/>
</dbReference>
<evidence type="ECO:0000313" key="11">
    <source>
        <dbReference type="Proteomes" id="UP000252582"/>
    </source>
</evidence>
<feature type="domain" description="Lipoyl-binding" evidence="8">
    <location>
        <begin position="1"/>
        <end position="76"/>
    </location>
</feature>
<reference evidence="10 11" key="1">
    <citation type="submission" date="2018-07" db="EMBL/GenBank/DDBJ databases">
        <title>Genomic Encyclopedia of Type Strains, Phase IV (KMG-IV): sequencing the most valuable type-strain genomes for metagenomic binning, comparative biology and taxonomic classification.</title>
        <authorList>
            <person name="Goeker M."/>
        </authorList>
    </citation>
    <scope>NUCLEOTIDE SEQUENCE [LARGE SCALE GENOMIC DNA]</scope>
    <source>
        <strain evidence="10 11">DSM 25528</strain>
    </source>
</reference>
<protein>
    <recommendedName>
        <fullName evidence="7">Dihydrolipoamide acetyltransferase component of pyruvate dehydrogenase complex</fullName>
        <ecNumber evidence="7">2.3.1.-</ecNumber>
    </recommendedName>
</protein>
<gene>
    <name evidence="10" type="ORF">DFR48_106269</name>
</gene>
<evidence type="ECO:0000256" key="5">
    <source>
        <dbReference type="ARBA" id="ARBA00022823"/>
    </source>
</evidence>
<evidence type="ECO:0000259" key="8">
    <source>
        <dbReference type="PROSITE" id="PS50968"/>
    </source>
</evidence>
<keyword evidence="10" id="KW-0670">Pyruvate</keyword>
<dbReference type="AlphaFoldDB" id="A0A6I7HPQ8"/>
<dbReference type="InterPro" id="IPR001078">
    <property type="entry name" value="2-oxoacid_DH_actylTfrase"/>
</dbReference>
<evidence type="ECO:0000256" key="4">
    <source>
        <dbReference type="ARBA" id="ARBA00022679"/>
    </source>
</evidence>
<dbReference type="Pfam" id="PF00198">
    <property type="entry name" value="2-oxoacid_dh"/>
    <property type="match status" value="1"/>
</dbReference>
<dbReference type="InterPro" id="IPR036625">
    <property type="entry name" value="E3-bd_dom_sf"/>
</dbReference>
<keyword evidence="6 7" id="KW-0012">Acyltransferase</keyword>
<evidence type="ECO:0000256" key="6">
    <source>
        <dbReference type="ARBA" id="ARBA00023315"/>
    </source>
</evidence>
<dbReference type="EMBL" id="QPIX01000006">
    <property type="protein sequence ID" value="RCW24146.1"/>
    <property type="molecule type" value="Genomic_DNA"/>
</dbReference>
<evidence type="ECO:0000256" key="1">
    <source>
        <dbReference type="ARBA" id="ARBA00001938"/>
    </source>
</evidence>
<dbReference type="InterPro" id="IPR003016">
    <property type="entry name" value="2-oxoA_DH_lipoyl-BS"/>
</dbReference>